<comment type="subcellular location">
    <subcellularLocation>
        <location evidence="1">Membrane</location>
        <topology evidence="1">Multi-pass membrane protein</topology>
    </subcellularLocation>
</comment>
<dbReference type="Proteomes" id="UP000237105">
    <property type="component" value="Unassembled WGS sequence"/>
</dbReference>
<reference evidence="7" key="1">
    <citation type="submission" date="2016-06" db="EMBL/GenBank/DDBJ databases">
        <title>Parallel loss of symbiosis genes in relatives of nitrogen-fixing non-legume Parasponia.</title>
        <authorList>
            <person name="Van Velzen R."/>
            <person name="Holmer R."/>
            <person name="Bu F."/>
            <person name="Rutten L."/>
            <person name="Van Zeijl A."/>
            <person name="Liu W."/>
            <person name="Santuari L."/>
            <person name="Cao Q."/>
            <person name="Sharma T."/>
            <person name="Shen D."/>
            <person name="Roswanjaya Y."/>
            <person name="Wardhani T."/>
            <person name="Kalhor M.S."/>
            <person name="Jansen J."/>
            <person name="Van den Hoogen J."/>
            <person name="Gungor B."/>
            <person name="Hartog M."/>
            <person name="Hontelez J."/>
            <person name="Verver J."/>
            <person name="Yang W.-C."/>
            <person name="Schijlen E."/>
            <person name="Repin R."/>
            <person name="Schilthuizen M."/>
            <person name="Schranz E."/>
            <person name="Heidstra R."/>
            <person name="Miyata K."/>
            <person name="Fedorova E."/>
            <person name="Kohlen W."/>
            <person name="Bisseling T."/>
            <person name="Smit S."/>
            <person name="Geurts R."/>
        </authorList>
    </citation>
    <scope>NUCLEOTIDE SEQUENCE [LARGE SCALE GENOMIC DNA]</scope>
    <source>
        <strain evidence="7">cv. WU1-14</strain>
    </source>
</reference>
<dbReference type="InterPro" id="IPR024041">
    <property type="entry name" value="NH4_transpt_AmtB-like_dom"/>
</dbReference>
<dbReference type="AlphaFoldDB" id="A0A2P5CPN7"/>
<dbReference type="SUPFAM" id="SSF111352">
    <property type="entry name" value="Ammonium transporter"/>
    <property type="match status" value="1"/>
</dbReference>
<gene>
    <name evidence="6" type="ORF">PanWU01x14_134570</name>
</gene>
<protein>
    <submittedName>
        <fullName evidence="6">Ammonium transporter AmtB-like domain containing protein</fullName>
    </submittedName>
</protein>
<organism evidence="6 7">
    <name type="scientific">Parasponia andersonii</name>
    <name type="common">Sponia andersonii</name>
    <dbReference type="NCBI Taxonomy" id="3476"/>
    <lineage>
        <taxon>Eukaryota</taxon>
        <taxon>Viridiplantae</taxon>
        <taxon>Streptophyta</taxon>
        <taxon>Embryophyta</taxon>
        <taxon>Tracheophyta</taxon>
        <taxon>Spermatophyta</taxon>
        <taxon>Magnoliopsida</taxon>
        <taxon>eudicotyledons</taxon>
        <taxon>Gunneridae</taxon>
        <taxon>Pentapetalae</taxon>
        <taxon>rosids</taxon>
        <taxon>fabids</taxon>
        <taxon>Rosales</taxon>
        <taxon>Cannabaceae</taxon>
        <taxon>Parasponia</taxon>
    </lineage>
</organism>
<comment type="caution">
    <text evidence="6">The sequence shown here is derived from an EMBL/GenBank/DDBJ whole genome shotgun (WGS) entry which is preliminary data.</text>
</comment>
<keyword evidence="4" id="KW-0472">Membrane</keyword>
<evidence type="ECO:0000313" key="6">
    <source>
        <dbReference type="EMBL" id="PON63010.1"/>
    </source>
</evidence>
<dbReference type="Gene3D" id="1.10.3430.10">
    <property type="entry name" value="Ammonium transporter AmtB like domains"/>
    <property type="match status" value="1"/>
</dbReference>
<evidence type="ECO:0000256" key="1">
    <source>
        <dbReference type="ARBA" id="ARBA00004141"/>
    </source>
</evidence>
<sequence>MEKARIKDGNTFGFAILCINLVRGKNATNIMLINVVDAIDIIGLVFTLGSNSNTNFAMLCAGLIQGKNATNVMLTKFIDAIDIIGYLSFYLFNFAFAFGSNSNSNPTLSLAQTTYLLRAFMTVLLVGNEYGIANTKCKTLDHSCKTDRQEFIEYS</sequence>
<keyword evidence="7" id="KW-1185">Reference proteome</keyword>
<dbReference type="GO" id="GO:0016020">
    <property type="term" value="C:membrane"/>
    <property type="evidence" value="ECO:0007669"/>
    <property type="project" value="UniProtKB-SubCell"/>
</dbReference>
<name>A0A2P5CPN7_PARAD</name>
<keyword evidence="3" id="KW-1133">Transmembrane helix</keyword>
<dbReference type="Pfam" id="PF00909">
    <property type="entry name" value="Ammonium_transp"/>
    <property type="match status" value="1"/>
</dbReference>
<feature type="domain" description="Ammonium transporter AmtB-like" evidence="5">
    <location>
        <begin position="52"/>
        <end position="106"/>
    </location>
</feature>
<dbReference type="EMBL" id="JXTB01000108">
    <property type="protein sequence ID" value="PON63010.1"/>
    <property type="molecule type" value="Genomic_DNA"/>
</dbReference>
<dbReference type="STRING" id="3476.A0A2P5CPN7"/>
<evidence type="ECO:0000259" key="5">
    <source>
        <dbReference type="Pfam" id="PF00909"/>
    </source>
</evidence>
<proteinExistence type="predicted"/>
<dbReference type="GO" id="GO:0008519">
    <property type="term" value="F:ammonium channel activity"/>
    <property type="evidence" value="ECO:0007669"/>
    <property type="project" value="InterPro"/>
</dbReference>
<accession>A0A2P5CPN7</accession>
<keyword evidence="2" id="KW-0812">Transmembrane</keyword>
<evidence type="ECO:0000313" key="7">
    <source>
        <dbReference type="Proteomes" id="UP000237105"/>
    </source>
</evidence>
<evidence type="ECO:0000256" key="2">
    <source>
        <dbReference type="ARBA" id="ARBA00022692"/>
    </source>
</evidence>
<dbReference type="InterPro" id="IPR029020">
    <property type="entry name" value="Ammonium/urea_transptr"/>
</dbReference>
<evidence type="ECO:0000256" key="4">
    <source>
        <dbReference type="ARBA" id="ARBA00023136"/>
    </source>
</evidence>
<evidence type="ECO:0000256" key="3">
    <source>
        <dbReference type="ARBA" id="ARBA00022989"/>
    </source>
</evidence>